<sequence>MGPMVRSTPTSGSESRTVSSARHGRGYSVPHVNSMAGHVVVLPSNGLDNSYQRSVPIAPSSSGLNNLSVPINRSDNGHPASDINVSSVIAVTPRRRPLPCPPTINNTLPRTATQLVDANGSPLLPQITTVPHSAVDNALHPTVVRPAFIANSLTSVAPIETTGNGTIPNRWRGGEIVGRAHPHLVYLQPGGSGSEAAASNEPVAGPSTSSSRTQPGGSDTDAAPSKEPVAGPSASSSRKQPTEPRRHWMDRETNPPSARDDGSRVVPPKPRLIAKYGTLIPHRPKTRMEALNLIFAAATDMPEEEGVAVAAMVMEAFGAIKAEQRLSVGSRASTSSGDRRESSERESLELKNERQGERKDESVRAEEPTADPYTLLLEEFSHLLPSGASGSRDEVLEALLGAAVELPDGQREPAVQAVMEVYDAVTHSASAVGGANTQGTADPYDLLILQYGHLIPESSRGYRVETLDALLLAATELSDGEGALVAQLVLEAHDAGPRGTQRGSIDQRSSVDTRRSTRNGSLAEDPFQRLMAEYGHLLPHRPDTRMATLDLMFVAASALPEAEGELVAVLISEAWEALNAALPVLDQDAAEAVEVAAAADESQEEAGRESDGEDGDDEGEDDPPSRWSDDSSERGPCLCCGPCGSVCEYEAAIGPQPLPRAIKRRSFRHQRREGAPSPQAQPEAGPSRPQRRTGLRAASRDLRFWDRGKGKFKPGPSGSEGIDMLYALLEREAIKAEALADPKGKGKAREVPRVSFADSRRRPEEVEEQREEDLLKLRRTSLSSGSWDEAELAARGLTELELEPEPEVHERRRWFKRRQ</sequence>
<feature type="compositionally biased region" description="Basic and acidic residues" evidence="1">
    <location>
        <begin position="240"/>
        <end position="263"/>
    </location>
</feature>
<evidence type="ECO:0000256" key="1">
    <source>
        <dbReference type="SAM" id="MobiDB-lite"/>
    </source>
</evidence>
<feature type="compositionally biased region" description="Basic and acidic residues" evidence="1">
    <location>
        <begin position="737"/>
        <end position="764"/>
    </location>
</feature>
<feature type="compositionally biased region" description="Polar residues" evidence="1">
    <location>
        <begin position="53"/>
        <end position="74"/>
    </location>
</feature>
<feature type="region of interest" description="Disordered" evidence="1">
    <location>
        <begin position="53"/>
        <end position="82"/>
    </location>
</feature>
<feature type="region of interest" description="Disordered" evidence="1">
    <location>
        <begin position="1"/>
        <end position="31"/>
    </location>
</feature>
<dbReference type="GeneID" id="85496520"/>
<feature type="region of interest" description="Disordered" evidence="1">
    <location>
        <begin position="326"/>
        <end position="368"/>
    </location>
</feature>
<feature type="region of interest" description="Disordered" evidence="1">
    <location>
        <begin position="737"/>
        <end position="772"/>
    </location>
</feature>
<protein>
    <submittedName>
        <fullName evidence="2">Uncharacterized protein</fullName>
    </submittedName>
</protein>
<name>A0AA48L660_9TREE</name>
<keyword evidence="3" id="KW-1185">Reference proteome</keyword>
<dbReference type="AlphaFoldDB" id="A0AA48L660"/>
<feature type="compositionally biased region" description="Basic and acidic residues" evidence="1">
    <location>
        <begin position="623"/>
        <end position="633"/>
    </location>
</feature>
<feature type="region of interest" description="Disordered" evidence="1">
    <location>
        <begin position="593"/>
        <end position="635"/>
    </location>
</feature>
<gene>
    <name evidence="2" type="ORF">CcaverHIS019_0502780</name>
</gene>
<dbReference type="RefSeq" id="XP_060457915.1">
    <property type="nucleotide sequence ID" value="XM_060601419.1"/>
</dbReference>
<reference evidence="2" key="1">
    <citation type="journal article" date="2023" name="BMC Genomics">
        <title>Chromosome-level genome assemblies of Cutaneotrichosporon spp. (Trichosporonales, Basidiomycota) reveal imbalanced evolution between nucleotide sequences and chromosome synteny.</title>
        <authorList>
            <person name="Kobayashi Y."/>
            <person name="Kayamori A."/>
            <person name="Aoki K."/>
            <person name="Shiwa Y."/>
            <person name="Matsutani M."/>
            <person name="Fujita N."/>
            <person name="Sugita T."/>
            <person name="Iwasaki W."/>
            <person name="Tanaka N."/>
            <person name="Takashima M."/>
        </authorList>
    </citation>
    <scope>NUCLEOTIDE SEQUENCE</scope>
    <source>
        <strain evidence="2">HIS019</strain>
    </source>
</reference>
<dbReference type="PROSITE" id="PS00198">
    <property type="entry name" value="4FE4S_FER_1"/>
    <property type="match status" value="1"/>
</dbReference>
<feature type="compositionally biased region" description="Polar residues" evidence="1">
    <location>
        <begin position="206"/>
        <end position="217"/>
    </location>
</feature>
<dbReference type="EMBL" id="AP028216">
    <property type="protein sequence ID" value="BEI92650.1"/>
    <property type="molecule type" value="Genomic_DNA"/>
</dbReference>
<dbReference type="Proteomes" id="UP001233271">
    <property type="component" value="Chromosome 5"/>
</dbReference>
<evidence type="ECO:0000313" key="2">
    <source>
        <dbReference type="EMBL" id="BEI92650.1"/>
    </source>
</evidence>
<feature type="compositionally biased region" description="Basic and acidic residues" evidence="1">
    <location>
        <begin position="337"/>
        <end position="367"/>
    </location>
</feature>
<feature type="region of interest" description="Disordered" evidence="1">
    <location>
        <begin position="667"/>
        <end position="720"/>
    </location>
</feature>
<organism evidence="2 3">
    <name type="scientific">Cutaneotrichosporon cavernicola</name>
    <dbReference type="NCBI Taxonomy" id="279322"/>
    <lineage>
        <taxon>Eukaryota</taxon>
        <taxon>Fungi</taxon>
        <taxon>Dikarya</taxon>
        <taxon>Basidiomycota</taxon>
        <taxon>Agaricomycotina</taxon>
        <taxon>Tremellomycetes</taxon>
        <taxon>Trichosporonales</taxon>
        <taxon>Trichosporonaceae</taxon>
        <taxon>Cutaneotrichosporon</taxon>
    </lineage>
</organism>
<feature type="region of interest" description="Disordered" evidence="1">
    <location>
        <begin position="185"/>
        <end position="270"/>
    </location>
</feature>
<feature type="compositionally biased region" description="Acidic residues" evidence="1">
    <location>
        <begin position="611"/>
        <end position="622"/>
    </location>
</feature>
<feature type="compositionally biased region" description="Basic and acidic residues" evidence="1">
    <location>
        <begin position="698"/>
        <end position="709"/>
    </location>
</feature>
<proteinExistence type="predicted"/>
<feature type="compositionally biased region" description="Polar residues" evidence="1">
    <location>
        <begin position="7"/>
        <end position="20"/>
    </location>
</feature>
<evidence type="ECO:0000313" key="3">
    <source>
        <dbReference type="Proteomes" id="UP001233271"/>
    </source>
</evidence>
<feature type="region of interest" description="Disordered" evidence="1">
    <location>
        <begin position="496"/>
        <end position="524"/>
    </location>
</feature>
<accession>A0AA48L660</accession>
<dbReference type="InterPro" id="IPR017900">
    <property type="entry name" value="4Fe4S_Fe_S_CS"/>
</dbReference>
<dbReference type="KEGG" id="ccac:CcaHIS019_0502780"/>